<evidence type="ECO:0000313" key="2">
    <source>
        <dbReference type="EMBL" id="PCH41293.1"/>
    </source>
</evidence>
<dbReference type="OMA" id="ERRWWSS"/>
<feature type="region of interest" description="Disordered" evidence="1">
    <location>
        <begin position="19"/>
        <end position="51"/>
    </location>
</feature>
<name>A0A2H3JN08_WOLCO</name>
<evidence type="ECO:0000256" key="1">
    <source>
        <dbReference type="SAM" id="MobiDB-lite"/>
    </source>
</evidence>
<dbReference type="Proteomes" id="UP000218811">
    <property type="component" value="Unassembled WGS sequence"/>
</dbReference>
<keyword evidence="3" id="KW-1185">Reference proteome</keyword>
<evidence type="ECO:0000313" key="3">
    <source>
        <dbReference type="Proteomes" id="UP000218811"/>
    </source>
</evidence>
<accession>A0A2H3JN08</accession>
<dbReference type="AlphaFoldDB" id="A0A2H3JN08"/>
<feature type="region of interest" description="Disordered" evidence="1">
    <location>
        <begin position="271"/>
        <end position="307"/>
    </location>
</feature>
<reference evidence="2 3" key="1">
    <citation type="journal article" date="2012" name="Science">
        <title>The Paleozoic origin of enzymatic lignin decomposition reconstructed from 31 fungal genomes.</title>
        <authorList>
            <person name="Floudas D."/>
            <person name="Binder M."/>
            <person name="Riley R."/>
            <person name="Barry K."/>
            <person name="Blanchette R.A."/>
            <person name="Henrissat B."/>
            <person name="Martinez A.T."/>
            <person name="Otillar R."/>
            <person name="Spatafora J.W."/>
            <person name="Yadav J.S."/>
            <person name="Aerts A."/>
            <person name="Benoit I."/>
            <person name="Boyd A."/>
            <person name="Carlson A."/>
            <person name="Copeland A."/>
            <person name="Coutinho P.M."/>
            <person name="de Vries R.P."/>
            <person name="Ferreira P."/>
            <person name="Findley K."/>
            <person name="Foster B."/>
            <person name="Gaskell J."/>
            <person name="Glotzer D."/>
            <person name="Gorecki P."/>
            <person name="Heitman J."/>
            <person name="Hesse C."/>
            <person name="Hori C."/>
            <person name="Igarashi K."/>
            <person name="Jurgens J.A."/>
            <person name="Kallen N."/>
            <person name="Kersten P."/>
            <person name="Kohler A."/>
            <person name="Kuees U."/>
            <person name="Kumar T.K.A."/>
            <person name="Kuo A."/>
            <person name="LaButti K."/>
            <person name="Larrondo L.F."/>
            <person name="Lindquist E."/>
            <person name="Ling A."/>
            <person name="Lombard V."/>
            <person name="Lucas S."/>
            <person name="Lundell T."/>
            <person name="Martin R."/>
            <person name="McLaughlin D.J."/>
            <person name="Morgenstern I."/>
            <person name="Morin E."/>
            <person name="Murat C."/>
            <person name="Nagy L.G."/>
            <person name="Nolan M."/>
            <person name="Ohm R.A."/>
            <person name="Patyshakuliyeva A."/>
            <person name="Rokas A."/>
            <person name="Ruiz-Duenas F.J."/>
            <person name="Sabat G."/>
            <person name="Salamov A."/>
            <person name="Samejima M."/>
            <person name="Schmutz J."/>
            <person name="Slot J.C."/>
            <person name="St John F."/>
            <person name="Stenlid J."/>
            <person name="Sun H."/>
            <person name="Sun S."/>
            <person name="Syed K."/>
            <person name="Tsang A."/>
            <person name="Wiebenga A."/>
            <person name="Young D."/>
            <person name="Pisabarro A."/>
            <person name="Eastwood D.C."/>
            <person name="Martin F."/>
            <person name="Cullen D."/>
            <person name="Grigoriev I.V."/>
            <person name="Hibbett D.S."/>
        </authorList>
    </citation>
    <scope>NUCLEOTIDE SEQUENCE [LARGE SCALE GENOMIC DNA]</scope>
    <source>
        <strain evidence="2 3">MD-104</strain>
    </source>
</reference>
<protein>
    <submittedName>
        <fullName evidence="2">Uncharacterized protein</fullName>
    </submittedName>
</protein>
<dbReference type="STRING" id="742152.A0A2H3JN08"/>
<dbReference type="EMBL" id="KB468113">
    <property type="protein sequence ID" value="PCH41293.1"/>
    <property type="molecule type" value="Genomic_DNA"/>
</dbReference>
<organism evidence="2 3">
    <name type="scientific">Wolfiporia cocos (strain MD-104)</name>
    <name type="common">Brown rot fungus</name>
    <dbReference type="NCBI Taxonomy" id="742152"/>
    <lineage>
        <taxon>Eukaryota</taxon>
        <taxon>Fungi</taxon>
        <taxon>Dikarya</taxon>
        <taxon>Basidiomycota</taxon>
        <taxon>Agaricomycotina</taxon>
        <taxon>Agaricomycetes</taxon>
        <taxon>Polyporales</taxon>
        <taxon>Phaeolaceae</taxon>
        <taxon>Wolfiporia</taxon>
    </lineage>
</organism>
<proteinExistence type="predicted"/>
<gene>
    <name evidence="2" type="ORF">WOLCODRAFT_69116</name>
</gene>
<dbReference type="OrthoDB" id="3363286at2759"/>
<sequence length="426" mass="47862">MPRLLPRLLKRIKDPLLPRSSEQPWIPPKHRSTVVRQPPPPKQPSLAHEGRKQSIILDSLDPILKRSRYHRHKSTYPRLRVFTSPKKRRDPALQDDLFRAMSAEERAFWSSPYLRMLASPLRMCLLTRKLLPRAFLVRLAPKRLPTPLLGRSAQILVPEGLEHPQFDSSVRGLSTYALCSKAAIQLMAERGTSGMMMHSRVAQQVGHVLRVRVLQELHVLAGHLQKRPRGALDVSLVRRLTRAEWKNMKASGVAPYADAVALLVVPPLNRNPVTKMRPEPSASTAPPPVDEPDIRPARPSPPPTEMLPVAEDAFGDDYDLSAMLPSCKVPLYNGASLFPYRPQRAALHSSLLRLLDIERDARFGEQARTATSAREDKGSHAFLICSNAKSLKRADTVPLAIALWRLRLWEGAGWDIPNVGGWLKKP</sequence>